<dbReference type="Proteomes" id="UP000521748">
    <property type="component" value="Unassembled WGS sequence"/>
</dbReference>
<dbReference type="PANTHER" id="PTHR11533">
    <property type="entry name" value="PROTEASE M1 ZINC METALLOPROTEASE"/>
    <property type="match status" value="1"/>
</dbReference>
<evidence type="ECO:0000259" key="13">
    <source>
        <dbReference type="Pfam" id="PF01433"/>
    </source>
</evidence>
<keyword evidence="15" id="KW-0031">Aminopeptidase</keyword>
<dbReference type="GO" id="GO:0008270">
    <property type="term" value="F:zinc ion binding"/>
    <property type="evidence" value="ECO:0007669"/>
    <property type="project" value="InterPro"/>
</dbReference>
<evidence type="ECO:0000256" key="5">
    <source>
        <dbReference type="ARBA" id="ARBA00015611"/>
    </source>
</evidence>
<dbReference type="InterPro" id="IPR027268">
    <property type="entry name" value="Peptidase_M4/M1_CTD_sf"/>
</dbReference>
<evidence type="ECO:0000256" key="1">
    <source>
        <dbReference type="ARBA" id="ARBA00000098"/>
    </source>
</evidence>
<gene>
    <name evidence="15" type="ORF">FHU41_000020</name>
</gene>
<accession>A0A7Y9S3G1</accession>
<evidence type="ECO:0000256" key="10">
    <source>
        <dbReference type="ARBA" id="ARBA00023049"/>
    </source>
</evidence>
<feature type="domain" description="Peptidase M1 membrane alanine aminopeptidase" evidence="13">
    <location>
        <begin position="247"/>
        <end position="423"/>
    </location>
</feature>
<feature type="domain" description="Aminopeptidase N-like N-terminal" evidence="14">
    <location>
        <begin position="22"/>
        <end position="197"/>
    </location>
</feature>
<comment type="catalytic activity">
    <reaction evidence="1">
        <text>Release of an N-terminal amino acid, Xaa-|-Yaa- from a peptide, amide or arylamide. Xaa is preferably Ala, but may be most amino acids including Pro (slow action). When a terminal hydrophobic residue is followed by a prolyl residue, the two may be released as an intact Xaa-Pro dipeptide.</text>
        <dbReference type="EC" id="3.4.11.2"/>
    </reaction>
</comment>
<evidence type="ECO:0000256" key="6">
    <source>
        <dbReference type="ARBA" id="ARBA00022670"/>
    </source>
</evidence>
<dbReference type="EC" id="3.4.11.2" evidence="4"/>
<keyword evidence="9" id="KW-0862">Zinc</keyword>
<keyword evidence="7" id="KW-0479">Metal-binding</keyword>
<dbReference type="RefSeq" id="WP_179387661.1">
    <property type="nucleotide sequence ID" value="NZ_JACBYQ010000001.1"/>
</dbReference>
<dbReference type="PRINTS" id="PR00756">
    <property type="entry name" value="ALADIPTASE"/>
</dbReference>
<evidence type="ECO:0000313" key="15">
    <source>
        <dbReference type="EMBL" id="NYE93799.1"/>
    </source>
</evidence>
<name>A0A7Y9S3G1_9MICC</name>
<evidence type="ECO:0000256" key="9">
    <source>
        <dbReference type="ARBA" id="ARBA00022833"/>
    </source>
</evidence>
<dbReference type="GO" id="GO:0006508">
    <property type="term" value="P:proteolysis"/>
    <property type="evidence" value="ECO:0007669"/>
    <property type="project" value="UniProtKB-KW"/>
</dbReference>
<evidence type="ECO:0000256" key="12">
    <source>
        <dbReference type="ARBA" id="ARBA00031533"/>
    </source>
</evidence>
<dbReference type="Gene3D" id="1.10.390.10">
    <property type="entry name" value="Neutral Protease Domain 2"/>
    <property type="match status" value="1"/>
</dbReference>
<keyword evidence="8" id="KW-0378">Hydrolase</keyword>
<comment type="cofactor">
    <cofactor evidence="2">
        <name>Zn(2+)</name>
        <dbReference type="ChEBI" id="CHEBI:29105"/>
    </cofactor>
</comment>
<dbReference type="CDD" id="cd09603">
    <property type="entry name" value="M1_APN_like"/>
    <property type="match status" value="1"/>
</dbReference>
<evidence type="ECO:0000313" key="16">
    <source>
        <dbReference type="Proteomes" id="UP000521748"/>
    </source>
</evidence>
<dbReference type="AlphaFoldDB" id="A0A7Y9S3G1"/>
<dbReference type="SUPFAM" id="SSF55486">
    <property type="entry name" value="Metalloproteases ('zincins'), catalytic domain"/>
    <property type="match status" value="1"/>
</dbReference>
<evidence type="ECO:0000256" key="2">
    <source>
        <dbReference type="ARBA" id="ARBA00001947"/>
    </source>
</evidence>
<sequence>MSSEEPLDRYTPGHGCADYRVEHYDLELDCRLASNRLIGKSVMTAVSRGKLKTIVLSLAGLRASKISVKSAGKSVKVAKYAQREEQLLITLVEPIGKDKKFSTQIRYEGNPVPSVGLWGDVGWEELADGVLVAGQPTGAPTWFPCNDHPSQKASYRISVSTDANYRPVCNGTLVAHSVKSSRETWVYEQLEPMASYLATVQIGRYELVPLSDQPRGAHRMDTEQVPLAVAVSPRLRARALAGLAKQRAMMDTFEYCFGPYPFPGYTVVVTEDELDIPLEAQTLSIIGRNHLDRSWEAQRLVAHELSHQWFGNSLTVSSWEDIWLHEGFACYAEWIWSEASGTMEVAERARLAHRMLAGQPEDLVIGAPGPELMFDDRVYKRGALAVHALREAFGEEAFFGLLREWTARFAHRNVQTSDLIALADELIPGCGAASVLEPWLYRAELPSLGGRA</sequence>
<evidence type="ECO:0000259" key="14">
    <source>
        <dbReference type="Pfam" id="PF17900"/>
    </source>
</evidence>
<dbReference type="GO" id="GO:0016285">
    <property type="term" value="F:alanyl aminopeptidase activity"/>
    <property type="evidence" value="ECO:0007669"/>
    <property type="project" value="UniProtKB-EC"/>
</dbReference>
<dbReference type="InterPro" id="IPR042097">
    <property type="entry name" value="Aminopeptidase_N-like_N_sf"/>
</dbReference>
<organism evidence="15 16">
    <name type="scientific">Psychromicrobium silvestre</name>
    <dbReference type="NCBI Taxonomy" id="1645614"/>
    <lineage>
        <taxon>Bacteria</taxon>
        <taxon>Bacillati</taxon>
        <taxon>Actinomycetota</taxon>
        <taxon>Actinomycetes</taxon>
        <taxon>Micrococcales</taxon>
        <taxon>Micrococcaceae</taxon>
        <taxon>Psychromicrobium</taxon>
    </lineage>
</organism>
<keyword evidence="16" id="KW-1185">Reference proteome</keyword>
<comment type="similarity">
    <text evidence="3">Belongs to the peptidase M1 family.</text>
</comment>
<comment type="caution">
    <text evidence="15">The sequence shown here is derived from an EMBL/GenBank/DDBJ whole genome shotgun (WGS) entry which is preliminary data.</text>
</comment>
<dbReference type="SUPFAM" id="SSF63737">
    <property type="entry name" value="Leukotriene A4 hydrolase N-terminal domain"/>
    <property type="match status" value="1"/>
</dbReference>
<dbReference type="InterPro" id="IPR014782">
    <property type="entry name" value="Peptidase_M1_dom"/>
</dbReference>
<proteinExistence type="inferred from homology"/>
<reference evidence="15 16" key="1">
    <citation type="submission" date="2020-07" db="EMBL/GenBank/DDBJ databases">
        <title>Sequencing the genomes of 1000 actinobacteria strains.</title>
        <authorList>
            <person name="Klenk H.-P."/>
        </authorList>
    </citation>
    <scope>NUCLEOTIDE SEQUENCE [LARGE SCALE GENOMIC DNA]</scope>
    <source>
        <strain evidence="15 16">DSM 102047</strain>
    </source>
</reference>
<keyword evidence="10" id="KW-0482">Metalloprotease</keyword>
<evidence type="ECO:0000256" key="8">
    <source>
        <dbReference type="ARBA" id="ARBA00022801"/>
    </source>
</evidence>
<evidence type="ECO:0000256" key="3">
    <source>
        <dbReference type="ARBA" id="ARBA00010136"/>
    </source>
</evidence>
<dbReference type="Gene3D" id="2.60.40.1730">
    <property type="entry name" value="tricorn interacting facor f3 domain"/>
    <property type="match status" value="1"/>
</dbReference>
<keyword evidence="6" id="KW-0645">Protease</keyword>
<dbReference type="Pfam" id="PF17900">
    <property type="entry name" value="Peptidase_M1_N"/>
    <property type="match status" value="1"/>
</dbReference>
<dbReference type="InterPro" id="IPR001930">
    <property type="entry name" value="Peptidase_M1"/>
</dbReference>
<evidence type="ECO:0000256" key="4">
    <source>
        <dbReference type="ARBA" id="ARBA00012564"/>
    </source>
</evidence>
<dbReference type="EMBL" id="JACBYQ010000001">
    <property type="protein sequence ID" value="NYE93799.1"/>
    <property type="molecule type" value="Genomic_DNA"/>
</dbReference>
<evidence type="ECO:0000256" key="7">
    <source>
        <dbReference type="ARBA" id="ARBA00022723"/>
    </source>
</evidence>
<dbReference type="GO" id="GO:0008237">
    <property type="term" value="F:metallopeptidase activity"/>
    <property type="evidence" value="ECO:0007669"/>
    <property type="project" value="UniProtKB-KW"/>
</dbReference>
<dbReference type="Pfam" id="PF01433">
    <property type="entry name" value="Peptidase_M1"/>
    <property type="match status" value="1"/>
</dbReference>
<protein>
    <recommendedName>
        <fullName evidence="5">Aminopeptidase N</fullName>
        <ecNumber evidence="4">3.4.11.2</ecNumber>
    </recommendedName>
    <alternativeName>
        <fullName evidence="11">Alanine aminopeptidase</fullName>
    </alternativeName>
    <alternativeName>
        <fullName evidence="12">Lysyl aminopeptidase</fullName>
    </alternativeName>
</protein>
<dbReference type="InterPro" id="IPR050344">
    <property type="entry name" value="Peptidase_M1_aminopeptidases"/>
</dbReference>
<dbReference type="InterPro" id="IPR045357">
    <property type="entry name" value="Aminopeptidase_N-like_N"/>
</dbReference>
<evidence type="ECO:0000256" key="11">
    <source>
        <dbReference type="ARBA" id="ARBA00029811"/>
    </source>
</evidence>